<proteinExistence type="predicted"/>
<feature type="region of interest" description="Disordered" evidence="1">
    <location>
        <begin position="138"/>
        <end position="268"/>
    </location>
</feature>
<accession>A0AAV0UE81</accession>
<comment type="caution">
    <text evidence="2">The sequence shown here is derived from an EMBL/GenBank/DDBJ whole genome shotgun (WGS) entry which is preliminary data.</text>
</comment>
<protein>
    <submittedName>
        <fullName evidence="2">Uncharacterized protein</fullName>
    </submittedName>
</protein>
<dbReference type="EMBL" id="CANTFL010001260">
    <property type="protein sequence ID" value="CAI5735316.1"/>
    <property type="molecule type" value="Genomic_DNA"/>
</dbReference>
<gene>
    <name evidence="2" type="ORF">HBR001_LOCUS6450</name>
</gene>
<reference evidence="2" key="1">
    <citation type="submission" date="2022-12" db="EMBL/GenBank/DDBJ databases">
        <authorList>
            <person name="Webb A."/>
        </authorList>
    </citation>
    <scope>NUCLEOTIDE SEQUENCE</scope>
    <source>
        <strain evidence="2">Hp1</strain>
    </source>
</reference>
<feature type="compositionally biased region" description="Basic and acidic residues" evidence="1">
    <location>
        <begin position="242"/>
        <end position="253"/>
    </location>
</feature>
<dbReference type="AlphaFoldDB" id="A0AAV0UE81"/>
<evidence type="ECO:0000256" key="1">
    <source>
        <dbReference type="SAM" id="MobiDB-lite"/>
    </source>
</evidence>
<feature type="compositionally biased region" description="Low complexity" evidence="1">
    <location>
        <begin position="153"/>
        <end position="167"/>
    </location>
</feature>
<feature type="compositionally biased region" description="Basic and acidic residues" evidence="1">
    <location>
        <begin position="168"/>
        <end position="184"/>
    </location>
</feature>
<dbReference type="Proteomes" id="UP001162031">
    <property type="component" value="Unassembled WGS sequence"/>
</dbReference>
<feature type="compositionally biased region" description="Polar residues" evidence="1">
    <location>
        <begin position="196"/>
        <end position="207"/>
    </location>
</feature>
<organism evidence="2 3">
    <name type="scientific">Hyaloperonospora brassicae</name>
    <name type="common">Brassica downy mildew</name>
    <name type="synonym">Peronospora brassicae</name>
    <dbReference type="NCBI Taxonomy" id="162125"/>
    <lineage>
        <taxon>Eukaryota</taxon>
        <taxon>Sar</taxon>
        <taxon>Stramenopiles</taxon>
        <taxon>Oomycota</taxon>
        <taxon>Peronosporomycetes</taxon>
        <taxon>Peronosporales</taxon>
        <taxon>Peronosporaceae</taxon>
        <taxon>Hyaloperonospora</taxon>
    </lineage>
</organism>
<sequence length="354" mass="39761">MWTRVQTHYSALAAAENPAAIPRAGGALQTHWSSFIRPDSFFFMSLLLTVETEEHEAWSEEEYIQETLKRFETIRKAEEAEAMRTYDEAKHQAALQNADASCKPRVKSTKFRYVHCISILRTSKRFMHAVMLEKTLQMRHAPAHERQRRSKSTSRAEVAVEASAAFDDSSKQHDRSSAKHEPSVKRWKSSDALPEQATSLASDSSPLTVLHGDSSDEETLTANGTATIHAVPAPTAASFSARRNDMPRDRDTLNSRTSSIGSPMLQLQRKQQKANYRLKLLTELRGIVETISHLASQIASDTAAPIGMTAGSRLDPTLAREVQQDLHFFREQKHRLRQELEALDGIRGRARVDS</sequence>
<keyword evidence="3" id="KW-1185">Reference proteome</keyword>
<name>A0AAV0UE81_HYABA</name>
<evidence type="ECO:0000313" key="3">
    <source>
        <dbReference type="Proteomes" id="UP001162031"/>
    </source>
</evidence>
<evidence type="ECO:0000313" key="2">
    <source>
        <dbReference type="EMBL" id="CAI5735316.1"/>
    </source>
</evidence>